<dbReference type="GO" id="GO:0008061">
    <property type="term" value="F:chitin binding"/>
    <property type="evidence" value="ECO:0007669"/>
    <property type="project" value="InterPro"/>
</dbReference>
<dbReference type="PANTHER" id="PTHR27002:SF559">
    <property type="entry name" value="CYSTEINE-RICH RLK (RECEPTOR-LIKE KINASE) PROTEIN"/>
    <property type="match status" value="1"/>
</dbReference>
<dbReference type="InterPro" id="IPR029070">
    <property type="entry name" value="Chitinase_insertion_sf"/>
</dbReference>
<accession>A0AAW1YI18</accession>
<gene>
    <name evidence="10" type="ORF">M0R45_003012</name>
</gene>
<evidence type="ECO:0000256" key="7">
    <source>
        <dbReference type="SAM" id="SignalP"/>
    </source>
</evidence>
<protein>
    <submittedName>
        <fullName evidence="10">Uncharacterized protein</fullName>
    </submittedName>
</protein>
<keyword evidence="2" id="KW-0808">Transferase</keyword>
<keyword evidence="4" id="KW-0418">Kinase</keyword>
<sequence>MQCPSSIATKIPILLLFLFSLNFKCSHTQSWIKAGYHYTGIEFAVSSIDSSLFTHLIWAFAYINSSTYRLSINSSSQQQFSTFTNVVKQKNPKITTLLSIWGGRENTSVLFSMLSQSSRRRSFIDSSIATARLYEFDGLDLSRAVPRTGMHTTYLGKLLDEWRAAVDSEARSSGKSGLILIMALDLSMQVVDTVTYPIDSIRRNLDWVHLVAYDYYVPREENFTHFHAALFDPISNGTNTNTRVKDLISRGLPASQLVLGLPYHGFGWTLVNPKDNNVGEPASGPGVTIDGSMSYKHIKWYIKTYGFGAAPPVYNDTYVVNYCTIGSIWINFDDVEAIRAKISYAKEMGLLGYIVFQVGNDDNWVLSRAAAQEEGGKRNKTRLLVIILVTIAVFIILLGTIMGYLQRRLLRSIGIIDNMKRSVYRLLNIVPGTDVFDSNSPNLQVFSYTTIQAATNNFSSQNKLGEGGFGPVYKGTLRTGQQIAAKRLSKTSNQGLEEFTNEVTLTATLHHVNLVRVLGYCYEKEEKILIYKCMPNKSLDHYLFDPSRSNLLDWRQRVHTIEGVIQGLLYLQEYSNSTIIHRDLKASNILFDDEMNPKISDFGIARAFKKNELEANTSHIVGTYGCVPPEYVRRGIYSMKYDVFSFGVLLLQIISGKRSSCFYGVDGNLNILEHAYELWKEGQGMDFVDPTLDDSTSSCKLLRCMEVALLCVQENPVDRPSMLEVSSMLKNETASIISPKKPAFSVKEDEDDDHIYKFREVIYSVNDATMSDIVPR</sequence>
<dbReference type="PROSITE" id="PS50011">
    <property type="entry name" value="PROTEIN_KINASE_DOM"/>
    <property type="match status" value="1"/>
</dbReference>
<proteinExistence type="predicted"/>
<dbReference type="PANTHER" id="PTHR27002">
    <property type="entry name" value="RECEPTOR-LIKE SERINE/THREONINE-PROTEIN KINASE SD1-8"/>
    <property type="match status" value="1"/>
</dbReference>
<dbReference type="Pfam" id="PF00069">
    <property type="entry name" value="Pkinase"/>
    <property type="match status" value="1"/>
</dbReference>
<keyword evidence="1" id="KW-0723">Serine/threonine-protein kinase</keyword>
<name>A0AAW1YI18_RUBAR</name>
<dbReference type="Proteomes" id="UP001457282">
    <property type="component" value="Unassembled WGS sequence"/>
</dbReference>
<dbReference type="InterPro" id="IPR011009">
    <property type="entry name" value="Kinase-like_dom_sf"/>
</dbReference>
<feature type="domain" description="Protein kinase" evidence="8">
    <location>
        <begin position="458"/>
        <end position="744"/>
    </location>
</feature>
<dbReference type="FunFam" id="1.10.510.10:FF:001964">
    <property type="entry name" value="Uncharacterized protein"/>
    <property type="match status" value="1"/>
</dbReference>
<evidence type="ECO:0000259" key="9">
    <source>
        <dbReference type="PROSITE" id="PS51910"/>
    </source>
</evidence>
<dbReference type="Pfam" id="PF00704">
    <property type="entry name" value="Glyco_hydro_18"/>
    <property type="match status" value="1"/>
</dbReference>
<dbReference type="SMART" id="SM00220">
    <property type="entry name" value="S_TKc"/>
    <property type="match status" value="1"/>
</dbReference>
<evidence type="ECO:0000313" key="10">
    <source>
        <dbReference type="EMBL" id="KAK9947383.1"/>
    </source>
</evidence>
<feature type="signal peptide" evidence="7">
    <location>
        <begin position="1"/>
        <end position="28"/>
    </location>
</feature>
<dbReference type="SUPFAM" id="SSF56112">
    <property type="entry name" value="Protein kinase-like (PK-like)"/>
    <property type="match status" value="1"/>
</dbReference>
<dbReference type="Gene3D" id="3.20.20.80">
    <property type="entry name" value="Glycosidases"/>
    <property type="match status" value="1"/>
</dbReference>
<feature type="domain" description="GH18" evidence="9">
    <location>
        <begin position="31"/>
        <end position="377"/>
    </location>
</feature>
<evidence type="ECO:0000256" key="4">
    <source>
        <dbReference type="ARBA" id="ARBA00022777"/>
    </source>
</evidence>
<keyword evidence="3" id="KW-0547">Nucleotide-binding</keyword>
<dbReference type="GO" id="GO:0005524">
    <property type="term" value="F:ATP binding"/>
    <property type="evidence" value="ECO:0007669"/>
    <property type="project" value="UniProtKB-KW"/>
</dbReference>
<comment type="caution">
    <text evidence="10">The sequence shown here is derived from an EMBL/GenBank/DDBJ whole genome shotgun (WGS) entry which is preliminary data.</text>
</comment>
<keyword evidence="6" id="KW-0472">Membrane</keyword>
<keyword evidence="5" id="KW-0067">ATP-binding</keyword>
<dbReference type="PROSITE" id="PS00108">
    <property type="entry name" value="PROTEIN_KINASE_ST"/>
    <property type="match status" value="1"/>
</dbReference>
<dbReference type="FunFam" id="3.10.50.10:FF:000015">
    <property type="entry name" value="Chitotriosidase-1"/>
    <property type="match status" value="1"/>
</dbReference>
<dbReference type="GO" id="GO:0004674">
    <property type="term" value="F:protein serine/threonine kinase activity"/>
    <property type="evidence" value="ECO:0007669"/>
    <property type="project" value="UniProtKB-KW"/>
</dbReference>
<dbReference type="InterPro" id="IPR008271">
    <property type="entry name" value="Ser/Thr_kinase_AS"/>
</dbReference>
<evidence type="ECO:0000256" key="1">
    <source>
        <dbReference type="ARBA" id="ARBA00022527"/>
    </source>
</evidence>
<keyword evidence="7" id="KW-0732">Signal</keyword>
<dbReference type="FunFam" id="3.30.200.20:FF:000951">
    <property type="entry name" value="Uncharacterized protein"/>
    <property type="match status" value="1"/>
</dbReference>
<dbReference type="GO" id="GO:0005975">
    <property type="term" value="P:carbohydrate metabolic process"/>
    <property type="evidence" value="ECO:0007669"/>
    <property type="project" value="InterPro"/>
</dbReference>
<dbReference type="PROSITE" id="PS51910">
    <property type="entry name" value="GH18_2"/>
    <property type="match status" value="1"/>
</dbReference>
<evidence type="ECO:0000313" key="11">
    <source>
        <dbReference type="Proteomes" id="UP001457282"/>
    </source>
</evidence>
<dbReference type="SUPFAM" id="SSF54556">
    <property type="entry name" value="Chitinase insertion domain"/>
    <property type="match status" value="1"/>
</dbReference>
<feature type="chain" id="PRO_5043553637" evidence="7">
    <location>
        <begin position="29"/>
        <end position="776"/>
    </location>
</feature>
<evidence type="ECO:0000256" key="2">
    <source>
        <dbReference type="ARBA" id="ARBA00022679"/>
    </source>
</evidence>
<evidence type="ECO:0000256" key="5">
    <source>
        <dbReference type="ARBA" id="ARBA00022840"/>
    </source>
</evidence>
<evidence type="ECO:0000259" key="8">
    <source>
        <dbReference type="PROSITE" id="PS50011"/>
    </source>
</evidence>
<dbReference type="SUPFAM" id="SSF51445">
    <property type="entry name" value="(Trans)glycosidases"/>
    <property type="match status" value="1"/>
</dbReference>
<dbReference type="Gene3D" id="3.30.200.20">
    <property type="entry name" value="Phosphorylase Kinase, domain 1"/>
    <property type="match status" value="1"/>
</dbReference>
<organism evidence="10 11">
    <name type="scientific">Rubus argutus</name>
    <name type="common">Southern blackberry</name>
    <dbReference type="NCBI Taxonomy" id="59490"/>
    <lineage>
        <taxon>Eukaryota</taxon>
        <taxon>Viridiplantae</taxon>
        <taxon>Streptophyta</taxon>
        <taxon>Embryophyta</taxon>
        <taxon>Tracheophyta</taxon>
        <taxon>Spermatophyta</taxon>
        <taxon>Magnoliopsida</taxon>
        <taxon>eudicotyledons</taxon>
        <taxon>Gunneridae</taxon>
        <taxon>Pentapetalae</taxon>
        <taxon>rosids</taxon>
        <taxon>fabids</taxon>
        <taxon>Rosales</taxon>
        <taxon>Rosaceae</taxon>
        <taxon>Rosoideae</taxon>
        <taxon>Rosoideae incertae sedis</taxon>
        <taxon>Rubus</taxon>
    </lineage>
</organism>
<feature type="transmembrane region" description="Helical" evidence="6">
    <location>
        <begin position="383"/>
        <end position="405"/>
    </location>
</feature>
<dbReference type="GO" id="GO:0005886">
    <property type="term" value="C:plasma membrane"/>
    <property type="evidence" value="ECO:0007669"/>
    <property type="project" value="TreeGrafter"/>
</dbReference>
<dbReference type="SMART" id="SM00636">
    <property type="entry name" value="Glyco_18"/>
    <property type="match status" value="1"/>
</dbReference>
<evidence type="ECO:0000256" key="6">
    <source>
        <dbReference type="SAM" id="Phobius"/>
    </source>
</evidence>
<dbReference type="InterPro" id="IPR011583">
    <property type="entry name" value="Chitinase_II/V-like_cat"/>
</dbReference>
<keyword evidence="6" id="KW-1133">Transmembrane helix</keyword>
<dbReference type="InterPro" id="IPR017853">
    <property type="entry name" value="GH"/>
</dbReference>
<dbReference type="CDD" id="cd02879">
    <property type="entry name" value="GH18_plant_chitinase_class_V"/>
    <property type="match status" value="1"/>
</dbReference>
<keyword evidence="6" id="KW-0812">Transmembrane</keyword>
<keyword evidence="11" id="KW-1185">Reference proteome</keyword>
<dbReference type="Gene3D" id="3.10.50.10">
    <property type="match status" value="1"/>
</dbReference>
<dbReference type="InterPro" id="IPR001223">
    <property type="entry name" value="Glyco_hydro18_cat"/>
</dbReference>
<dbReference type="EMBL" id="JBEDUW010000001">
    <property type="protein sequence ID" value="KAK9947383.1"/>
    <property type="molecule type" value="Genomic_DNA"/>
</dbReference>
<reference evidence="10 11" key="1">
    <citation type="journal article" date="2023" name="G3 (Bethesda)">
        <title>A chromosome-length genome assembly and annotation of blackberry (Rubus argutus, cv. 'Hillquist').</title>
        <authorList>
            <person name="Bruna T."/>
            <person name="Aryal R."/>
            <person name="Dudchenko O."/>
            <person name="Sargent D.J."/>
            <person name="Mead D."/>
            <person name="Buti M."/>
            <person name="Cavallini A."/>
            <person name="Hytonen T."/>
            <person name="Andres J."/>
            <person name="Pham M."/>
            <person name="Weisz D."/>
            <person name="Mascagni F."/>
            <person name="Usai G."/>
            <person name="Natali L."/>
            <person name="Bassil N."/>
            <person name="Fernandez G.E."/>
            <person name="Lomsadze A."/>
            <person name="Armour M."/>
            <person name="Olukolu B."/>
            <person name="Poorten T."/>
            <person name="Britton C."/>
            <person name="Davik J."/>
            <person name="Ashrafi H."/>
            <person name="Aiden E.L."/>
            <person name="Borodovsky M."/>
            <person name="Worthington M."/>
        </authorList>
    </citation>
    <scope>NUCLEOTIDE SEQUENCE [LARGE SCALE GENOMIC DNA]</scope>
    <source>
        <strain evidence="10">PI 553951</strain>
    </source>
</reference>
<dbReference type="AlphaFoldDB" id="A0AAW1YI18"/>
<dbReference type="InterPro" id="IPR000719">
    <property type="entry name" value="Prot_kinase_dom"/>
</dbReference>
<dbReference type="Gene3D" id="1.10.510.10">
    <property type="entry name" value="Transferase(Phosphotransferase) domain 1"/>
    <property type="match status" value="1"/>
</dbReference>
<evidence type="ECO:0000256" key="3">
    <source>
        <dbReference type="ARBA" id="ARBA00022741"/>
    </source>
</evidence>